<dbReference type="AlphaFoldDB" id="A0A5B6WLN3"/>
<dbReference type="PROSITE" id="PS50081">
    <property type="entry name" value="ZF_DAG_PE_2"/>
    <property type="match status" value="1"/>
</dbReference>
<evidence type="ECO:0000256" key="3">
    <source>
        <dbReference type="ARBA" id="ARBA00022833"/>
    </source>
</evidence>
<keyword evidence="5" id="KW-0808">Transferase</keyword>
<dbReference type="SUPFAM" id="SSF57889">
    <property type="entry name" value="Cysteine-rich domain"/>
    <property type="match status" value="2"/>
</dbReference>
<dbReference type="InterPro" id="IPR004146">
    <property type="entry name" value="DC1"/>
</dbReference>
<dbReference type="GO" id="GO:0016301">
    <property type="term" value="F:kinase activity"/>
    <property type="evidence" value="ECO:0007669"/>
    <property type="project" value="UniProtKB-KW"/>
</dbReference>
<evidence type="ECO:0000256" key="1">
    <source>
        <dbReference type="ARBA" id="ARBA00022723"/>
    </source>
</evidence>
<dbReference type="OrthoDB" id="1000161at2759"/>
<keyword evidence="1" id="KW-0479">Metal-binding</keyword>
<organism evidence="5 6">
    <name type="scientific">Gossypium australe</name>
    <dbReference type="NCBI Taxonomy" id="47621"/>
    <lineage>
        <taxon>Eukaryota</taxon>
        <taxon>Viridiplantae</taxon>
        <taxon>Streptophyta</taxon>
        <taxon>Embryophyta</taxon>
        <taxon>Tracheophyta</taxon>
        <taxon>Spermatophyta</taxon>
        <taxon>Magnoliopsida</taxon>
        <taxon>eudicotyledons</taxon>
        <taxon>Gunneridae</taxon>
        <taxon>Pentapetalae</taxon>
        <taxon>rosids</taxon>
        <taxon>malvids</taxon>
        <taxon>Malvales</taxon>
        <taxon>Malvaceae</taxon>
        <taxon>Malvoideae</taxon>
        <taxon>Gossypium</taxon>
    </lineage>
</organism>
<keyword evidence="5" id="KW-0418">Kinase</keyword>
<accession>A0A5B6WLN3</accession>
<dbReference type="InterPro" id="IPR002219">
    <property type="entry name" value="PKC_DAG/PE"/>
</dbReference>
<keyword evidence="6" id="KW-1185">Reference proteome</keyword>
<dbReference type="EMBL" id="SMMG02000003">
    <property type="protein sequence ID" value="KAA3481762.1"/>
    <property type="molecule type" value="Genomic_DNA"/>
</dbReference>
<sequence length="388" mass="44818">MKSAFCCNPSSKGFHDMVTEFPTHSSIGNMRSNLGNAKFAMRSWYDIVDDELEETGELLKNSAFVVIRETKLGENIVINTEIKHLSHHHNLIFSYDVEGDRYCDSCMLFISTSFYHCTQCDFFLHKSCVELPKKMYNWDIFTNVPSPLISMRCGFEFNNCFSYDCNLCEDYNCVPCLQISDTSTCQGHEHCLFFYEKYEGQCNCCGSNLKHAYACKECNFAVEYRCLRLRDKIQHKCDEHPLMLTYGEDNIYSGYHYCDICEQIRNPSHWFYHCVICDYSVHRNCVIDAYSYMKLGKTYTAKDHSLSLKSSMISLLNAIYVISNAKTYQPANKTFGARKSVRAIQVSNDLSLRKFKLVMDLSSRKFEPEKVRVSIAPKAVTDTDLVRA</sequence>
<dbReference type="Pfam" id="PF03107">
    <property type="entry name" value="C1_2"/>
    <property type="match status" value="2"/>
</dbReference>
<comment type="caution">
    <text evidence="5">The sequence shown here is derived from an EMBL/GenBank/DDBJ whole genome shotgun (WGS) entry which is preliminary data.</text>
</comment>
<dbReference type="PANTHER" id="PTHR32410">
    <property type="entry name" value="CYSTEINE/HISTIDINE-RICH C1 DOMAIN FAMILY PROTEIN"/>
    <property type="match status" value="1"/>
</dbReference>
<evidence type="ECO:0000313" key="6">
    <source>
        <dbReference type="Proteomes" id="UP000325315"/>
    </source>
</evidence>
<feature type="domain" description="Phorbol-ester/DAG-type" evidence="4">
    <location>
        <begin position="87"/>
        <end position="136"/>
    </location>
</feature>
<proteinExistence type="predicted"/>
<dbReference type="Gene3D" id="3.30.60.20">
    <property type="match status" value="1"/>
</dbReference>
<dbReference type="GO" id="GO:0046872">
    <property type="term" value="F:metal ion binding"/>
    <property type="evidence" value="ECO:0007669"/>
    <property type="project" value="UniProtKB-KW"/>
</dbReference>
<dbReference type="Proteomes" id="UP000325315">
    <property type="component" value="Unassembled WGS sequence"/>
</dbReference>
<name>A0A5B6WLN3_9ROSI</name>
<evidence type="ECO:0000256" key="2">
    <source>
        <dbReference type="ARBA" id="ARBA00022737"/>
    </source>
</evidence>
<dbReference type="PANTHER" id="PTHR32410:SF173">
    <property type="entry name" value="C1 DOMAIN FAMILY PROTEIN, PUTATIVE-RELATED"/>
    <property type="match status" value="1"/>
</dbReference>
<protein>
    <submittedName>
        <fullName evidence="5">Protein kinase C-like, phorbol ester/diacylglycerol binding protein</fullName>
    </submittedName>
</protein>
<keyword evidence="3" id="KW-0862">Zinc</keyword>
<dbReference type="InterPro" id="IPR046349">
    <property type="entry name" value="C1-like_sf"/>
</dbReference>
<reference evidence="6" key="1">
    <citation type="journal article" date="2019" name="Plant Biotechnol. J.">
        <title>Genome sequencing of the Australian wild diploid species Gossypium australe highlights disease resistance and delayed gland morphogenesis.</title>
        <authorList>
            <person name="Cai Y."/>
            <person name="Cai X."/>
            <person name="Wang Q."/>
            <person name="Wang P."/>
            <person name="Zhang Y."/>
            <person name="Cai C."/>
            <person name="Xu Y."/>
            <person name="Wang K."/>
            <person name="Zhou Z."/>
            <person name="Wang C."/>
            <person name="Geng S."/>
            <person name="Li B."/>
            <person name="Dong Q."/>
            <person name="Hou Y."/>
            <person name="Wang H."/>
            <person name="Ai P."/>
            <person name="Liu Z."/>
            <person name="Yi F."/>
            <person name="Sun M."/>
            <person name="An G."/>
            <person name="Cheng J."/>
            <person name="Zhang Y."/>
            <person name="Shi Q."/>
            <person name="Xie Y."/>
            <person name="Shi X."/>
            <person name="Chang Y."/>
            <person name="Huang F."/>
            <person name="Chen Y."/>
            <person name="Hong S."/>
            <person name="Mi L."/>
            <person name="Sun Q."/>
            <person name="Zhang L."/>
            <person name="Zhou B."/>
            <person name="Peng R."/>
            <person name="Zhang X."/>
            <person name="Liu F."/>
        </authorList>
    </citation>
    <scope>NUCLEOTIDE SEQUENCE [LARGE SCALE GENOMIC DNA]</scope>
    <source>
        <strain evidence="6">cv. PA1801</strain>
    </source>
</reference>
<keyword evidence="2" id="KW-0677">Repeat</keyword>
<gene>
    <name evidence="5" type="ORF">EPI10_022101</name>
</gene>
<dbReference type="InterPro" id="IPR053192">
    <property type="entry name" value="Vacuole_Formation_Reg"/>
</dbReference>
<evidence type="ECO:0000313" key="5">
    <source>
        <dbReference type="EMBL" id="KAA3481762.1"/>
    </source>
</evidence>
<evidence type="ECO:0000259" key="4">
    <source>
        <dbReference type="PROSITE" id="PS50081"/>
    </source>
</evidence>